<keyword evidence="4 18" id="KW-0808">Transferase</keyword>
<evidence type="ECO:0000256" key="12">
    <source>
        <dbReference type="ARBA" id="ARBA00023136"/>
    </source>
</evidence>
<evidence type="ECO:0000256" key="11">
    <source>
        <dbReference type="ARBA" id="ARBA00022989"/>
    </source>
</evidence>
<keyword evidence="6 21" id="KW-0732">Signal</keyword>
<keyword evidence="7" id="KW-0430">Lectin</keyword>
<evidence type="ECO:0000256" key="6">
    <source>
        <dbReference type="ARBA" id="ARBA00022729"/>
    </source>
</evidence>
<keyword evidence="13" id="KW-1015">Disulfide bond</keyword>
<evidence type="ECO:0000256" key="15">
    <source>
        <dbReference type="ARBA" id="ARBA00023180"/>
    </source>
</evidence>
<keyword evidence="9 18" id="KW-0418">Kinase</keyword>
<dbReference type="GO" id="GO:0030246">
    <property type="term" value="F:carbohydrate binding"/>
    <property type="evidence" value="ECO:0007669"/>
    <property type="project" value="UniProtKB-KW"/>
</dbReference>
<dbReference type="EMBL" id="JANJYJ010000002">
    <property type="protein sequence ID" value="KAK3224975.1"/>
    <property type="molecule type" value="Genomic_DNA"/>
</dbReference>
<evidence type="ECO:0000256" key="19">
    <source>
        <dbReference type="PROSITE-ProRule" id="PRU10141"/>
    </source>
</evidence>
<dbReference type="Proteomes" id="UP001281410">
    <property type="component" value="Unassembled WGS sequence"/>
</dbReference>
<dbReference type="InterPro" id="IPR024171">
    <property type="entry name" value="SRK-like_kinase"/>
</dbReference>
<keyword evidence="12 20" id="KW-0472">Membrane</keyword>
<dbReference type="Pfam" id="PF00069">
    <property type="entry name" value="Pkinase"/>
    <property type="match status" value="1"/>
</dbReference>
<comment type="catalytic activity">
    <reaction evidence="16 18">
        <text>L-threonyl-[protein] + ATP = O-phospho-L-threonyl-[protein] + ADP + H(+)</text>
        <dbReference type="Rhea" id="RHEA:46608"/>
        <dbReference type="Rhea" id="RHEA-COMP:11060"/>
        <dbReference type="Rhea" id="RHEA-COMP:11605"/>
        <dbReference type="ChEBI" id="CHEBI:15378"/>
        <dbReference type="ChEBI" id="CHEBI:30013"/>
        <dbReference type="ChEBI" id="CHEBI:30616"/>
        <dbReference type="ChEBI" id="CHEBI:61977"/>
        <dbReference type="ChEBI" id="CHEBI:456216"/>
        <dbReference type="EC" id="2.7.11.1"/>
    </reaction>
</comment>
<protein>
    <recommendedName>
        <fullName evidence="18">Receptor-like serine/threonine-protein kinase</fullName>
        <ecNumber evidence="18">2.7.11.1</ecNumber>
    </recommendedName>
</protein>
<feature type="signal peptide" evidence="21">
    <location>
        <begin position="1"/>
        <end position="24"/>
    </location>
</feature>
<dbReference type="SMART" id="SM00220">
    <property type="entry name" value="S_TKc"/>
    <property type="match status" value="1"/>
</dbReference>
<dbReference type="InterPro" id="IPR001480">
    <property type="entry name" value="Bulb-type_lectin_dom"/>
</dbReference>
<gene>
    <name evidence="24" type="ORF">Dsin_004837</name>
</gene>
<dbReference type="GO" id="GO:0005524">
    <property type="term" value="F:ATP binding"/>
    <property type="evidence" value="ECO:0007669"/>
    <property type="project" value="UniProtKB-UniRule"/>
</dbReference>
<dbReference type="PANTHER" id="PTHR47976">
    <property type="entry name" value="G-TYPE LECTIN S-RECEPTOR-LIKE SERINE/THREONINE-PROTEIN KINASE SD2-5"/>
    <property type="match status" value="1"/>
</dbReference>
<keyword evidence="3" id="KW-0245">EGF-like domain</keyword>
<proteinExistence type="inferred from homology"/>
<name>A0AAE0AW79_9ROSI</name>
<evidence type="ECO:0000259" key="22">
    <source>
        <dbReference type="PROSITE" id="PS50011"/>
    </source>
</evidence>
<comment type="catalytic activity">
    <reaction evidence="17 18">
        <text>L-seryl-[protein] + ATP = O-phospho-L-seryl-[protein] + ADP + H(+)</text>
        <dbReference type="Rhea" id="RHEA:17989"/>
        <dbReference type="Rhea" id="RHEA-COMP:9863"/>
        <dbReference type="Rhea" id="RHEA-COMP:11604"/>
        <dbReference type="ChEBI" id="CHEBI:15378"/>
        <dbReference type="ChEBI" id="CHEBI:29999"/>
        <dbReference type="ChEBI" id="CHEBI:30616"/>
        <dbReference type="ChEBI" id="CHEBI:83421"/>
        <dbReference type="ChEBI" id="CHEBI:456216"/>
        <dbReference type="EC" id="2.7.11.1"/>
    </reaction>
</comment>
<evidence type="ECO:0000256" key="2">
    <source>
        <dbReference type="ARBA" id="ARBA00022527"/>
    </source>
</evidence>
<dbReference type="GO" id="GO:0004674">
    <property type="term" value="F:protein serine/threonine kinase activity"/>
    <property type="evidence" value="ECO:0007669"/>
    <property type="project" value="UniProtKB-KW"/>
</dbReference>
<dbReference type="SUPFAM" id="SSF56112">
    <property type="entry name" value="Protein kinase-like (PK-like)"/>
    <property type="match status" value="1"/>
</dbReference>
<evidence type="ECO:0000256" key="21">
    <source>
        <dbReference type="SAM" id="SignalP"/>
    </source>
</evidence>
<evidence type="ECO:0000313" key="24">
    <source>
        <dbReference type="EMBL" id="KAK3224975.1"/>
    </source>
</evidence>
<feature type="binding site" evidence="19">
    <location>
        <position position="542"/>
    </location>
    <ligand>
        <name>ATP</name>
        <dbReference type="ChEBI" id="CHEBI:30616"/>
    </ligand>
</feature>
<keyword evidence="25" id="KW-1185">Reference proteome</keyword>
<organism evidence="24 25">
    <name type="scientific">Dipteronia sinensis</name>
    <dbReference type="NCBI Taxonomy" id="43782"/>
    <lineage>
        <taxon>Eukaryota</taxon>
        <taxon>Viridiplantae</taxon>
        <taxon>Streptophyta</taxon>
        <taxon>Embryophyta</taxon>
        <taxon>Tracheophyta</taxon>
        <taxon>Spermatophyta</taxon>
        <taxon>Magnoliopsida</taxon>
        <taxon>eudicotyledons</taxon>
        <taxon>Gunneridae</taxon>
        <taxon>Pentapetalae</taxon>
        <taxon>rosids</taxon>
        <taxon>malvids</taxon>
        <taxon>Sapindales</taxon>
        <taxon>Sapindaceae</taxon>
        <taxon>Hippocastanoideae</taxon>
        <taxon>Acereae</taxon>
        <taxon>Dipteronia</taxon>
    </lineage>
</organism>
<evidence type="ECO:0000256" key="3">
    <source>
        <dbReference type="ARBA" id="ARBA00022536"/>
    </source>
</evidence>
<feature type="transmembrane region" description="Helical" evidence="20">
    <location>
        <begin position="451"/>
        <end position="479"/>
    </location>
</feature>
<comment type="caution">
    <text evidence="24">The sequence shown here is derived from an EMBL/GenBank/DDBJ whole genome shotgun (WGS) entry which is preliminary data.</text>
</comment>
<dbReference type="SMART" id="SM00108">
    <property type="entry name" value="B_lectin"/>
    <property type="match status" value="1"/>
</dbReference>
<feature type="domain" description="Protein kinase" evidence="22">
    <location>
        <begin position="511"/>
        <end position="785"/>
    </location>
</feature>
<evidence type="ECO:0000256" key="16">
    <source>
        <dbReference type="ARBA" id="ARBA00047899"/>
    </source>
</evidence>
<dbReference type="InterPro" id="IPR017441">
    <property type="entry name" value="Protein_kinase_ATP_BS"/>
</dbReference>
<dbReference type="CDD" id="cd00028">
    <property type="entry name" value="B_lectin"/>
    <property type="match status" value="1"/>
</dbReference>
<dbReference type="InterPro" id="IPR051343">
    <property type="entry name" value="G-type_lectin_kinases/EP1-like"/>
</dbReference>
<evidence type="ECO:0000256" key="13">
    <source>
        <dbReference type="ARBA" id="ARBA00023157"/>
    </source>
</evidence>
<comment type="similarity">
    <text evidence="18">Belongs to the protein kinase superfamily. Ser/Thr protein kinase family.</text>
</comment>
<dbReference type="PROSITE" id="PS00107">
    <property type="entry name" value="PROTEIN_KINASE_ATP"/>
    <property type="match status" value="1"/>
</dbReference>
<evidence type="ECO:0000256" key="4">
    <source>
        <dbReference type="ARBA" id="ARBA00022679"/>
    </source>
</evidence>
<dbReference type="SUPFAM" id="SSF51110">
    <property type="entry name" value="alpha-D-mannose-specific plant lectins"/>
    <property type="match status" value="1"/>
</dbReference>
<keyword evidence="2 18" id="KW-0723">Serine/threonine-protein kinase</keyword>
<dbReference type="PIRSF" id="PIRSF000641">
    <property type="entry name" value="SRK"/>
    <property type="match status" value="1"/>
</dbReference>
<dbReference type="PROSITE" id="PS50927">
    <property type="entry name" value="BULB_LECTIN"/>
    <property type="match status" value="1"/>
</dbReference>
<dbReference type="EC" id="2.7.11.1" evidence="18"/>
<evidence type="ECO:0000256" key="7">
    <source>
        <dbReference type="ARBA" id="ARBA00022734"/>
    </source>
</evidence>
<dbReference type="AlphaFoldDB" id="A0AAE0AW79"/>
<evidence type="ECO:0000256" key="5">
    <source>
        <dbReference type="ARBA" id="ARBA00022692"/>
    </source>
</evidence>
<evidence type="ECO:0000256" key="18">
    <source>
        <dbReference type="PIRNR" id="PIRNR000641"/>
    </source>
</evidence>
<evidence type="ECO:0000256" key="10">
    <source>
        <dbReference type="ARBA" id="ARBA00022840"/>
    </source>
</evidence>
<evidence type="ECO:0000256" key="20">
    <source>
        <dbReference type="SAM" id="Phobius"/>
    </source>
</evidence>
<dbReference type="CDD" id="cd14066">
    <property type="entry name" value="STKc_IRAK"/>
    <property type="match status" value="1"/>
</dbReference>
<reference evidence="24" key="1">
    <citation type="journal article" date="2023" name="Plant J.">
        <title>Genome sequences and population genomics provide insights into the demographic history, inbreeding, and mutation load of two 'living fossil' tree species of Dipteronia.</title>
        <authorList>
            <person name="Feng Y."/>
            <person name="Comes H.P."/>
            <person name="Chen J."/>
            <person name="Zhu S."/>
            <person name="Lu R."/>
            <person name="Zhang X."/>
            <person name="Li P."/>
            <person name="Qiu J."/>
            <person name="Olsen K.M."/>
            <person name="Qiu Y."/>
        </authorList>
    </citation>
    <scope>NUCLEOTIDE SEQUENCE</scope>
    <source>
        <strain evidence="24">NBL</strain>
    </source>
</reference>
<evidence type="ECO:0000256" key="8">
    <source>
        <dbReference type="ARBA" id="ARBA00022741"/>
    </source>
</evidence>
<dbReference type="InterPro" id="IPR000719">
    <property type="entry name" value="Prot_kinase_dom"/>
</dbReference>
<evidence type="ECO:0000256" key="14">
    <source>
        <dbReference type="ARBA" id="ARBA00023170"/>
    </source>
</evidence>
<dbReference type="Gene3D" id="2.90.10.10">
    <property type="entry name" value="Bulb-type lectin domain"/>
    <property type="match status" value="2"/>
</dbReference>
<evidence type="ECO:0000256" key="1">
    <source>
        <dbReference type="ARBA" id="ARBA00004479"/>
    </source>
</evidence>
<evidence type="ECO:0000313" key="25">
    <source>
        <dbReference type="Proteomes" id="UP001281410"/>
    </source>
</evidence>
<keyword evidence="8 18" id="KW-0547">Nucleotide-binding</keyword>
<dbReference type="FunFam" id="3.30.200.20:FF:000059">
    <property type="entry name" value="S-receptor-like serine/threonine-protein kinase"/>
    <property type="match status" value="1"/>
</dbReference>
<keyword evidence="5 20" id="KW-0812">Transmembrane</keyword>
<dbReference type="GO" id="GO:0016020">
    <property type="term" value="C:membrane"/>
    <property type="evidence" value="ECO:0007669"/>
    <property type="project" value="UniProtKB-SubCell"/>
</dbReference>
<dbReference type="PANTHER" id="PTHR47976:SF78">
    <property type="entry name" value="RECEPTOR-LIKE SERINE_THREONINE-PROTEIN KINASE"/>
    <property type="match status" value="1"/>
</dbReference>
<sequence>MATLAALSSLIFLCLSQLPYYSSAVNRTLGSSLSSATDNNSSWLSPSGEFAFGFRQLNNSDLFLLAIWFNKIPERTIVWFANGDSPAPRGSTLELTTKGLVLNNPGGQMLWNASASPASATVTEAAMLDTGNFVLTGSGSDFVWESFRNPTDTILPTQTLDLGSMLFSKLTATNFSKGRFELHFDNGNVQLNPVAWPSRSIYNSYYSSGTSSIISSESGNKLVFNATGNIYIVKTNGEIAQLSPWVTITPRVDRYYRATLDSDGVFTQYAYQNNSPTNQSWWALRILPENMCTAIFNEIGSGACGFNSYCSIQNGRPSCNCPPGYVFVDPSNRLMGCRPNFRQGCGGDDGSRDPRELYEIREFNNVNWPLGDYERLEPYSQKDCEQSCIYDCSCAVAIYDGSTRCWKKKLPLSNGRYGETEGYSRVLFKVRKGDSSSGFEDNSGSRRREPILLGALLLGGSVFFNAILLVAISLVVFMWHKREAGNNAQDSSVSDTNMPCFTYKELEEATDGFKEELGRGSFGIVYKGDLRSGSRNAIAVKKLDKLVQEREREFKTELSAIGRTHHKNLVQLLGFCDEGVHRLLVYEFMSNGTLANFLFAIPKPDWYLRVRIALEIAKGLVYLHEECNIPIIHCDIKPQNILLDQHFIAKISDFGLSKLLISNQSRTFTMARGTRGYVAPEWFKNVPVTAKVDVYSFGVLLLEIICCRRSVEMECEEENRAILTDWACECYVERRLDVLVDGDETSMADKARLHKWLMIAIWCIQEDPSKRPTMKMVMQMLEGLLEVPQPPSFPSSSFSVSVEY</sequence>
<comment type="subcellular location">
    <subcellularLocation>
        <location evidence="1">Membrane</location>
        <topology evidence="1">Single-pass type I membrane protein</topology>
    </subcellularLocation>
</comment>
<dbReference type="Pfam" id="PF01453">
    <property type="entry name" value="B_lectin"/>
    <property type="match status" value="1"/>
</dbReference>
<keyword evidence="14" id="KW-0675">Receptor</keyword>
<dbReference type="InterPro" id="IPR008271">
    <property type="entry name" value="Ser/Thr_kinase_AS"/>
</dbReference>
<keyword evidence="10 18" id="KW-0067">ATP-binding</keyword>
<feature type="chain" id="PRO_5041904901" description="Receptor-like serine/threonine-protein kinase" evidence="21">
    <location>
        <begin position="25"/>
        <end position="804"/>
    </location>
</feature>
<evidence type="ECO:0000259" key="23">
    <source>
        <dbReference type="PROSITE" id="PS50927"/>
    </source>
</evidence>
<dbReference type="PROSITE" id="PS00108">
    <property type="entry name" value="PROTEIN_KINASE_ST"/>
    <property type="match status" value="1"/>
</dbReference>
<keyword evidence="11 20" id="KW-1133">Transmembrane helix</keyword>
<feature type="domain" description="Bulb-type lectin" evidence="23">
    <location>
        <begin position="29"/>
        <end position="148"/>
    </location>
</feature>
<evidence type="ECO:0000256" key="17">
    <source>
        <dbReference type="ARBA" id="ARBA00048679"/>
    </source>
</evidence>
<dbReference type="InterPro" id="IPR036426">
    <property type="entry name" value="Bulb-type_lectin_dom_sf"/>
</dbReference>
<dbReference type="Gene3D" id="3.30.200.20">
    <property type="entry name" value="Phosphorylase Kinase, domain 1"/>
    <property type="match status" value="1"/>
</dbReference>
<dbReference type="PROSITE" id="PS50011">
    <property type="entry name" value="PROTEIN_KINASE_DOM"/>
    <property type="match status" value="1"/>
</dbReference>
<accession>A0AAE0AW79</accession>
<evidence type="ECO:0000256" key="9">
    <source>
        <dbReference type="ARBA" id="ARBA00022777"/>
    </source>
</evidence>
<dbReference type="Gene3D" id="1.10.510.10">
    <property type="entry name" value="Transferase(Phosphotransferase) domain 1"/>
    <property type="match status" value="1"/>
</dbReference>
<dbReference type="FunFam" id="1.10.510.10:FF:000237">
    <property type="entry name" value="G-type lectin S-receptor-like serine/threonine-protein kinase"/>
    <property type="match status" value="1"/>
</dbReference>
<keyword evidence="15" id="KW-0325">Glycoprotein</keyword>
<dbReference type="FunFam" id="2.90.10.10:FF:000013">
    <property type="entry name" value="G-type lectin S-receptor-like serine/threonine-protein kinase LECRK1"/>
    <property type="match status" value="1"/>
</dbReference>
<dbReference type="InterPro" id="IPR011009">
    <property type="entry name" value="Kinase-like_dom_sf"/>
</dbReference>